<dbReference type="EMBL" id="PP034390">
    <property type="protein sequence ID" value="WRW34717.1"/>
    <property type="molecule type" value="Genomic_DNA"/>
</dbReference>
<feature type="transmembrane region" description="Helical" evidence="2">
    <location>
        <begin position="93"/>
        <end position="109"/>
    </location>
</feature>
<reference evidence="3" key="1">
    <citation type="submission" date="2023-12" db="EMBL/GenBank/DDBJ databases">
        <title>Isolation and Characterisation of Novel Lytic Bacteriophages for therapeutic applications in Prosthetic Joint Infections.</title>
        <authorList>
            <person name="Burton N."/>
            <person name="Melo L.D.R."/>
            <person name="Pearce B."/>
            <person name="Tadesse M.D."/>
            <person name="Vryonis E."/>
            <person name="Sagona A."/>
        </authorList>
    </citation>
    <scope>NUCLEOTIDE SEQUENCE</scope>
</reference>
<evidence type="ECO:0000313" key="4">
    <source>
        <dbReference type="Proteomes" id="UP001432109"/>
    </source>
</evidence>
<keyword evidence="2" id="KW-0812">Transmembrane</keyword>
<gene>
    <name evidence="3" type="ORF">CF5_0068</name>
</gene>
<organism evidence="3 4">
    <name type="scientific">Staphylococcus phage CF5</name>
    <dbReference type="NCBI Taxonomy" id="3113739"/>
    <lineage>
        <taxon>Viruses</taxon>
        <taxon>Duplodnaviria</taxon>
        <taxon>Heunggongvirae</taxon>
        <taxon>Uroviricota</taxon>
        <taxon>Caudoviricetes</taxon>
        <taxon>Herelleviridae</taxon>
        <taxon>Twortvirinae</taxon>
        <taxon>Silviavirus</taxon>
    </lineage>
</organism>
<dbReference type="Proteomes" id="UP001432109">
    <property type="component" value="Segment"/>
</dbReference>
<sequence>MDKEIDKIVSQVESIKTKIQEGSYIDKTTFKELELEVNELRKLIINIDKDIAVNSEKQSAIYIQLERLDEKIKELNKSTENKDTRKKDTTEKVLLLVLGAILSFIFNKFS</sequence>
<proteinExistence type="predicted"/>
<evidence type="ECO:0000256" key="2">
    <source>
        <dbReference type="SAM" id="Phobius"/>
    </source>
</evidence>
<keyword evidence="2" id="KW-1133">Transmembrane helix</keyword>
<name>A0AAX4J7W2_9CAUD</name>
<evidence type="ECO:0000313" key="3">
    <source>
        <dbReference type="EMBL" id="WRW34717.1"/>
    </source>
</evidence>
<keyword evidence="1" id="KW-0175">Coiled coil</keyword>
<evidence type="ECO:0000256" key="1">
    <source>
        <dbReference type="SAM" id="Coils"/>
    </source>
</evidence>
<protein>
    <submittedName>
        <fullName evidence="3">Membrane protein</fullName>
    </submittedName>
</protein>
<keyword evidence="2" id="KW-0472">Membrane</keyword>
<feature type="coiled-coil region" evidence="1">
    <location>
        <begin position="30"/>
        <end position="85"/>
    </location>
</feature>
<accession>A0AAX4J7W2</accession>